<dbReference type="GO" id="GO:0003700">
    <property type="term" value="F:DNA-binding transcription factor activity"/>
    <property type="evidence" value="ECO:0007669"/>
    <property type="project" value="TreeGrafter"/>
</dbReference>
<gene>
    <name evidence="5" type="primary">purR_83</name>
    <name evidence="5" type="ORF">SDC9_193701</name>
</gene>
<dbReference type="AlphaFoldDB" id="A0A645I4D5"/>
<evidence type="ECO:0000259" key="4">
    <source>
        <dbReference type="Pfam" id="PF13377"/>
    </source>
</evidence>
<comment type="caution">
    <text evidence="5">The sequence shown here is derived from an EMBL/GenBank/DDBJ whole genome shotgun (WGS) entry which is preliminary data.</text>
</comment>
<name>A0A645I4D5_9ZZZZ</name>
<dbReference type="Gene3D" id="3.40.50.2300">
    <property type="match status" value="1"/>
</dbReference>
<keyword evidence="1" id="KW-0805">Transcription regulation</keyword>
<sequence>MNRQFTAFVCYSFAQGIEVAYHLRKRNLRVPDDVSIAVFNNPELAGFTAPAMTCLEIPVREMGVSAAELLLKKYEDGAYRNGETVTFQGKLIVRESTGPCRKP</sequence>
<accession>A0A645I4D5</accession>
<evidence type="ECO:0000256" key="1">
    <source>
        <dbReference type="ARBA" id="ARBA00023015"/>
    </source>
</evidence>
<evidence type="ECO:0000256" key="3">
    <source>
        <dbReference type="ARBA" id="ARBA00023163"/>
    </source>
</evidence>
<feature type="domain" description="Transcriptional regulator LacI/GalR-like sensor" evidence="4">
    <location>
        <begin position="6"/>
        <end position="97"/>
    </location>
</feature>
<organism evidence="5">
    <name type="scientific">bioreactor metagenome</name>
    <dbReference type="NCBI Taxonomy" id="1076179"/>
    <lineage>
        <taxon>unclassified sequences</taxon>
        <taxon>metagenomes</taxon>
        <taxon>ecological metagenomes</taxon>
    </lineage>
</organism>
<dbReference type="PANTHER" id="PTHR30146:SF109">
    <property type="entry name" value="HTH-TYPE TRANSCRIPTIONAL REGULATOR GALS"/>
    <property type="match status" value="1"/>
</dbReference>
<dbReference type="SUPFAM" id="SSF53822">
    <property type="entry name" value="Periplasmic binding protein-like I"/>
    <property type="match status" value="1"/>
</dbReference>
<keyword evidence="2" id="KW-0238">DNA-binding</keyword>
<reference evidence="5" key="1">
    <citation type="submission" date="2019-08" db="EMBL/GenBank/DDBJ databases">
        <authorList>
            <person name="Kucharzyk K."/>
            <person name="Murdoch R.W."/>
            <person name="Higgins S."/>
            <person name="Loffler F."/>
        </authorList>
    </citation>
    <scope>NUCLEOTIDE SEQUENCE</scope>
</reference>
<evidence type="ECO:0000256" key="2">
    <source>
        <dbReference type="ARBA" id="ARBA00023125"/>
    </source>
</evidence>
<dbReference type="EMBL" id="VSSQ01106519">
    <property type="protein sequence ID" value="MPN46118.1"/>
    <property type="molecule type" value="Genomic_DNA"/>
</dbReference>
<evidence type="ECO:0000313" key="5">
    <source>
        <dbReference type="EMBL" id="MPN46118.1"/>
    </source>
</evidence>
<keyword evidence="3" id="KW-0804">Transcription</keyword>
<dbReference type="GO" id="GO:0000976">
    <property type="term" value="F:transcription cis-regulatory region binding"/>
    <property type="evidence" value="ECO:0007669"/>
    <property type="project" value="TreeGrafter"/>
</dbReference>
<dbReference type="InterPro" id="IPR046335">
    <property type="entry name" value="LacI/GalR-like_sensor"/>
</dbReference>
<dbReference type="InterPro" id="IPR028082">
    <property type="entry name" value="Peripla_BP_I"/>
</dbReference>
<proteinExistence type="predicted"/>
<protein>
    <submittedName>
        <fullName evidence="5">HTH-type transcriptional repressor PurR</fullName>
    </submittedName>
</protein>
<dbReference type="PANTHER" id="PTHR30146">
    <property type="entry name" value="LACI-RELATED TRANSCRIPTIONAL REPRESSOR"/>
    <property type="match status" value="1"/>
</dbReference>
<dbReference type="Pfam" id="PF13377">
    <property type="entry name" value="Peripla_BP_3"/>
    <property type="match status" value="1"/>
</dbReference>